<dbReference type="PANTHER" id="PTHR36849">
    <property type="entry name" value="CYTOPLASMIC PROTEIN-RELATED"/>
    <property type="match status" value="1"/>
</dbReference>
<evidence type="ECO:0000313" key="2">
    <source>
        <dbReference type="Proteomes" id="UP000241848"/>
    </source>
</evidence>
<gene>
    <name evidence="1" type="ORF">C7B45_08600</name>
</gene>
<dbReference type="InterPro" id="IPR052552">
    <property type="entry name" value="YeaO-like"/>
</dbReference>
<organism evidence="1 2">
    <name type="scientific">Sulfobacillus acidophilus</name>
    <dbReference type="NCBI Taxonomy" id="53633"/>
    <lineage>
        <taxon>Bacteria</taxon>
        <taxon>Bacillati</taxon>
        <taxon>Bacillota</taxon>
        <taxon>Clostridia</taxon>
        <taxon>Eubacteriales</taxon>
        <taxon>Clostridiales Family XVII. Incertae Sedis</taxon>
        <taxon>Sulfobacillus</taxon>
    </lineage>
</organism>
<sequence length="112" mass="13326">MIGLHEISLGRTRDASPSPVWRVLVDRLWPRAVAKTGAAWDEWIKDARPSAELRQWYGHKPERQQVFRDRYWHELVAWRDDALHNELMSRAKRQPVMLLTATKDVERSHLLY</sequence>
<dbReference type="AlphaFoldDB" id="A0A2T2WI70"/>
<dbReference type="PANTHER" id="PTHR36849:SF1">
    <property type="entry name" value="CYTOPLASMIC PROTEIN"/>
    <property type="match status" value="1"/>
</dbReference>
<proteinExistence type="predicted"/>
<accession>A0A2T2WI70</accession>
<dbReference type="EMBL" id="PXYV01000024">
    <property type="protein sequence ID" value="PSR21942.1"/>
    <property type="molecule type" value="Genomic_DNA"/>
</dbReference>
<dbReference type="Proteomes" id="UP000241848">
    <property type="component" value="Unassembled WGS sequence"/>
</dbReference>
<protein>
    <submittedName>
        <fullName evidence="1">DUF488 domain-containing protein</fullName>
    </submittedName>
</protein>
<evidence type="ECO:0000313" key="1">
    <source>
        <dbReference type="EMBL" id="PSR21942.1"/>
    </source>
</evidence>
<dbReference type="Pfam" id="PF22752">
    <property type="entry name" value="DUF488-N3i"/>
    <property type="match status" value="1"/>
</dbReference>
<name>A0A2T2WI70_9FIRM</name>
<reference evidence="1 2" key="1">
    <citation type="journal article" date="2014" name="BMC Genomics">
        <title>Comparison of environmental and isolate Sulfobacillus genomes reveals diverse carbon, sulfur, nitrogen, and hydrogen metabolisms.</title>
        <authorList>
            <person name="Justice N.B."/>
            <person name="Norman A."/>
            <person name="Brown C.T."/>
            <person name="Singh A."/>
            <person name="Thomas B.C."/>
            <person name="Banfield J.F."/>
        </authorList>
    </citation>
    <scope>NUCLEOTIDE SEQUENCE [LARGE SCALE GENOMIC DNA]</scope>
    <source>
        <strain evidence="1">AMDSBA3</strain>
    </source>
</reference>
<comment type="caution">
    <text evidence="1">The sequence shown here is derived from an EMBL/GenBank/DDBJ whole genome shotgun (WGS) entry which is preliminary data.</text>
</comment>